<evidence type="ECO:0000259" key="7">
    <source>
        <dbReference type="Pfam" id="PF04082"/>
    </source>
</evidence>
<dbReference type="Proteomes" id="UP001149954">
    <property type="component" value="Unassembled WGS sequence"/>
</dbReference>
<protein>
    <recommendedName>
        <fullName evidence="7">Xylanolytic transcriptional activator regulatory domain-containing protein</fullName>
    </recommendedName>
</protein>
<sequence>MADEPYDHSASDSISQTNLDPCLLNEEFLWPDVDTASFTRSNSFTGRHLVNDALRLQSSRIWDMLLPFYDDKTKGGVTMADVILFFSPENILHFVEIFWDRWYPHCLIFHRPTFKLDSCSPLLLMNMVLMGGCTSPFIADRHIARSLLDIAEGVVFSQPMFSTTATRAEATDHNHLAQISTLQATYLICIMQKWEGSNESKVRIQRDQFTKFVSATRAMGLSRARHSNRPITSKFDNSEWRAWIEREEINRICNYVFLLDSAFVIFHNSFPRMVLQEMQIDLTSPEPWFHASSPAEFLSAVQSNPGLPEKHLSLVDSVRRLCNDSQNQSTTFLDGASKLNLFTIATAIHGLIFHQKSSLYTLPLSDNPLGKALDRLDVVCKSNQQLYTRASRGTCHTTDEQDGFMQYAEEFAVLARISLELSYFSPTEWSELIEGLSDSSSRGAFATFDQAGMGPIGNLMLAVENLSLDS</sequence>
<dbReference type="GO" id="GO:0000981">
    <property type="term" value="F:DNA-binding transcription factor activity, RNA polymerase II-specific"/>
    <property type="evidence" value="ECO:0007669"/>
    <property type="project" value="InterPro"/>
</dbReference>
<dbReference type="OrthoDB" id="654211at2759"/>
<dbReference type="EMBL" id="JAPWDS010000002">
    <property type="protein sequence ID" value="KAJ5514831.1"/>
    <property type="molecule type" value="Genomic_DNA"/>
</dbReference>
<dbReference type="PANTHER" id="PTHR40626">
    <property type="entry name" value="MIP31509P"/>
    <property type="match status" value="1"/>
</dbReference>
<reference evidence="8" key="2">
    <citation type="journal article" date="2023" name="IMA Fungus">
        <title>Comparative genomic study of the Penicillium genus elucidates a diverse pangenome and 15 lateral gene transfer events.</title>
        <authorList>
            <person name="Petersen C."/>
            <person name="Sorensen T."/>
            <person name="Nielsen M.R."/>
            <person name="Sondergaard T.E."/>
            <person name="Sorensen J.L."/>
            <person name="Fitzpatrick D.A."/>
            <person name="Frisvad J.C."/>
            <person name="Nielsen K.L."/>
        </authorList>
    </citation>
    <scope>NUCLEOTIDE SEQUENCE</scope>
    <source>
        <strain evidence="8">IBT 29495</strain>
    </source>
</reference>
<evidence type="ECO:0000256" key="6">
    <source>
        <dbReference type="ARBA" id="ARBA00023242"/>
    </source>
</evidence>
<keyword evidence="3" id="KW-0677">Repeat</keyword>
<gene>
    <name evidence="8" type="ORF">N7463_004383</name>
</gene>
<evidence type="ECO:0000313" key="8">
    <source>
        <dbReference type="EMBL" id="KAJ5514831.1"/>
    </source>
</evidence>
<evidence type="ECO:0000256" key="4">
    <source>
        <dbReference type="ARBA" id="ARBA00022771"/>
    </source>
</evidence>
<keyword evidence="2" id="KW-0479">Metal-binding</keyword>
<evidence type="ECO:0000313" key="9">
    <source>
        <dbReference type="Proteomes" id="UP001149954"/>
    </source>
</evidence>
<dbReference type="InterPro" id="IPR007219">
    <property type="entry name" value="XnlR_reg_dom"/>
</dbReference>
<evidence type="ECO:0000256" key="3">
    <source>
        <dbReference type="ARBA" id="ARBA00022737"/>
    </source>
</evidence>
<keyword evidence="9" id="KW-1185">Reference proteome</keyword>
<accession>A0A9W9Y2R5</accession>
<reference evidence="8" key="1">
    <citation type="submission" date="2022-12" db="EMBL/GenBank/DDBJ databases">
        <authorList>
            <person name="Petersen C."/>
        </authorList>
    </citation>
    <scope>NUCLEOTIDE SEQUENCE</scope>
    <source>
        <strain evidence="8">IBT 29495</strain>
    </source>
</reference>
<keyword evidence="6" id="KW-0539">Nucleus</keyword>
<comment type="subcellular location">
    <subcellularLocation>
        <location evidence="1">Nucleus</location>
    </subcellularLocation>
</comment>
<dbReference type="GO" id="GO:0008270">
    <property type="term" value="F:zinc ion binding"/>
    <property type="evidence" value="ECO:0007669"/>
    <property type="project" value="UniProtKB-KW"/>
</dbReference>
<name>A0A9W9Y2R5_9EURO</name>
<comment type="caution">
    <text evidence="8">The sequence shown here is derived from an EMBL/GenBank/DDBJ whole genome shotgun (WGS) entry which is preliminary data.</text>
</comment>
<evidence type="ECO:0000256" key="5">
    <source>
        <dbReference type="ARBA" id="ARBA00022833"/>
    </source>
</evidence>
<proteinExistence type="predicted"/>
<keyword evidence="4" id="KW-0863">Zinc-finger</keyword>
<dbReference type="CDD" id="cd12148">
    <property type="entry name" value="fungal_TF_MHR"/>
    <property type="match status" value="1"/>
</dbReference>
<dbReference type="Pfam" id="PF04082">
    <property type="entry name" value="Fungal_trans"/>
    <property type="match status" value="1"/>
</dbReference>
<evidence type="ECO:0000256" key="1">
    <source>
        <dbReference type="ARBA" id="ARBA00004123"/>
    </source>
</evidence>
<evidence type="ECO:0000256" key="2">
    <source>
        <dbReference type="ARBA" id="ARBA00022723"/>
    </source>
</evidence>
<dbReference type="GO" id="GO:0006351">
    <property type="term" value="P:DNA-templated transcription"/>
    <property type="evidence" value="ECO:0007669"/>
    <property type="project" value="InterPro"/>
</dbReference>
<dbReference type="AlphaFoldDB" id="A0A9W9Y2R5"/>
<dbReference type="InterPro" id="IPR051059">
    <property type="entry name" value="VerF-like"/>
</dbReference>
<dbReference type="GO" id="GO:0005634">
    <property type="term" value="C:nucleus"/>
    <property type="evidence" value="ECO:0007669"/>
    <property type="project" value="UniProtKB-SubCell"/>
</dbReference>
<keyword evidence="5" id="KW-0862">Zinc</keyword>
<feature type="domain" description="Xylanolytic transcriptional activator regulatory" evidence="7">
    <location>
        <begin position="96"/>
        <end position="311"/>
    </location>
</feature>
<dbReference type="GO" id="GO:0000978">
    <property type="term" value="F:RNA polymerase II cis-regulatory region sequence-specific DNA binding"/>
    <property type="evidence" value="ECO:0007669"/>
    <property type="project" value="InterPro"/>
</dbReference>
<dbReference type="PANTHER" id="PTHR40626:SF3">
    <property type="entry name" value="TRANSCRIPTION FACTOR WITH C2H2 AND ZN(2)-CYS(6) DNA BINDING DOMAIN (EUROFUNG)-RELATED"/>
    <property type="match status" value="1"/>
</dbReference>
<dbReference type="GO" id="GO:0000785">
    <property type="term" value="C:chromatin"/>
    <property type="evidence" value="ECO:0007669"/>
    <property type="project" value="TreeGrafter"/>
</dbReference>
<organism evidence="8 9">
    <name type="scientific">Penicillium fimorum</name>
    <dbReference type="NCBI Taxonomy" id="1882269"/>
    <lineage>
        <taxon>Eukaryota</taxon>
        <taxon>Fungi</taxon>
        <taxon>Dikarya</taxon>
        <taxon>Ascomycota</taxon>
        <taxon>Pezizomycotina</taxon>
        <taxon>Eurotiomycetes</taxon>
        <taxon>Eurotiomycetidae</taxon>
        <taxon>Eurotiales</taxon>
        <taxon>Aspergillaceae</taxon>
        <taxon>Penicillium</taxon>
    </lineage>
</organism>